<gene>
    <name evidence="1" type="ORF">I0C86_33760</name>
</gene>
<comment type="caution">
    <text evidence="1">The sequence shown here is derived from an EMBL/GenBank/DDBJ whole genome shotgun (WGS) entry which is preliminary data.</text>
</comment>
<dbReference type="Pfam" id="PF13242">
    <property type="entry name" value="Hydrolase_like"/>
    <property type="match status" value="1"/>
</dbReference>
<dbReference type="InterPro" id="IPR036412">
    <property type="entry name" value="HAD-like_sf"/>
</dbReference>
<dbReference type="InterPro" id="IPR023214">
    <property type="entry name" value="HAD_sf"/>
</dbReference>
<sequence length="61" mass="6570">MIGDDPILDVAGGRRAGLRTIWLQTESTSWPEHQPGPDNTVVAVADAVEVLLQTAMPAMRD</sequence>
<keyword evidence="2" id="KW-1185">Reference proteome</keyword>
<name>A0ABS0H5V8_9ACTN</name>
<accession>A0ABS0H5V8</accession>
<dbReference type="SUPFAM" id="SSF56784">
    <property type="entry name" value="HAD-like"/>
    <property type="match status" value="1"/>
</dbReference>
<evidence type="ECO:0000313" key="2">
    <source>
        <dbReference type="Proteomes" id="UP000638560"/>
    </source>
</evidence>
<evidence type="ECO:0000313" key="1">
    <source>
        <dbReference type="EMBL" id="MBF9133865.1"/>
    </source>
</evidence>
<proteinExistence type="predicted"/>
<reference evidence="1 2" key="1">
    <citation type="submission" date="2020-11" db="EMBL/GenBank/DDBJ databases">
        <title>A novel isolate from a Black sea contaminated sediment with potential to produce alkanes: Plantactinospora alkalitolerans sp. nov.</title>
        <authorList>
            <person name="Carro L."/>
            <person name="Veyisoglu A."/>
            <person name="Guven K."/>
            <person name="Schumann P."/>
            <person name="Klenk H.-P."/>
            <person name="Sahin N."/>
        </authorList>
    </citation>
    <scope>NUCLEOTIDE SEQUENCE [LARGE SCALE GENOMIC DNA]</scope>
    <source>
        <strain evidence="1 2">S1510</strain>
    </source>
</reference>
<dbReference type="EMBL" id="JADPUN010000299">
    <property type="protein sequence ID" value="MBF9133865.1"/>
    <property type="molecule type" value="Genomic_DNA"/>
</dbReference>
<protein>
    <submittedName>
        <fullName evidence="1">HAD hydrolase-like protein</fullName>
    </submittedName>
</protein>
<dbReference type="Proteomes" id="UP000638560">
    <property type="component" value="Unassembled WGS sequence"/>
</dbReference>
<dbReference type="Gene3D" id="3.40.50.1000">
    <property type="entry name" value="HAD superfamily/HAD-like"/>
    <property type="match status" value="1"/>
</dbReference>
<organism evidence="1 2">
    <name type="scientific">Plantactinospora alkalitolerans</name>
    <dbReference type="NCBI Taxonomy" id="2789879"/>
    <lineage>
        <taxon>Bacteria</taxon>
        <taxon>Bacillati</taxon>
        <taxon>Actinomycetota</taxon>
        <taxon>Actinomycetes</taxon>
        <taxon>Micromonosporales</taxon>
        <taxon>Micromonosporaceae</taxon>
        <taxon>Plantactinospora</taxon>
    </lineage>
</organism>